<comment type="caution">
    <text evidence="4">The sequence shown here is derived from an EMBL/GenBank/DDBJ whole genome shotgun (WGS) entry which is preliminary data.</text>
</comment>
<name>A0ABQ2U9M6_9PSEU</name>
<dbReference type="PANTHER" id="PTHR30349">
    <property type="entry name" value="PHAGE INTEGRASE-RELATED"/>
    <property type="match status" value="1"/>
</dbReference>
<accession>A0ABQ2U9M6</accession>
<sequence>MKPDHGELTVPASGAVELPSALFSELAELERLLRDWLLGYTSRATRLSYADALGISRAWVTSLTAEPSPQPSKTSPPVRTGKFRHLAWFRWCDQARLHPLAVTSTDVKQWQQDLANAGVPKSTRAHRLAVVGKLYGYLWEHGAVPGDPTSFDRSGLGLSRSHDTSATVVLTAGQVELLLYTAARVRRGVSELMALRSVALTGLFTLGLRVGEVTGLNRGDLHQNRGRKALRVLGKGGKFRVVYLSELADNALTAYLRERDRWSRASVLSLPHQVAPHSTPLIATRDGGRMNPRDIWALLRRIAAAGGPELAEVAGALGPHVVRHFYVTSAAEGGADMTHVQADVGHASVETTQRVYNQAARDPSRSAVDIVEATLVRARNDRTSVTALGEAADALARAAEAGDPVELLHQLQEVDRLCTGSAAPDAVVACLGEITRAQTHPRVVSHARALLERLVSRPAGPRW</sequence>
<gene>
    <name evidence="4" type="ORF">GCM10010178_01870</name>
</gene>
<proteinExistence type="predicted"/>
<dbReference type="SUPFAM" id="SSF56349">
    <property type="entry name" value="DNA breaking-rejoining enzymes"/>
    <property type="match status" value="1"/>
</dbReference>
<evidence type="ECO:0000259" key="3">
    <source>
        <dbReference type="PROSITE" id="PS51898"/>
    </source>
</evidence>
<dbReference type="Gene3D" id="1.10.150.130">
    <property type="match status" value="1"/>
</dbReference>
<dbReference type="InterPro" id="IPR050090">
    <property type="entry name" value="Tyrosine_recombinase_XerCD"/>
</dbReference>
<keyword evidence="2" id="KW-0233">DNA recombination</keyword>
<organism evidence="4 5">
    <name type="scientific">Lentzea flava</name>
    <dbReference type="NCBI Taxonomy" id="103732"/>
    <lineage>
        <taxon>Bacteria</taxon>
        <taxon>Bacillati</taxon>
        <taxon>Actinomycetota</taxon>
        <taxon>Actinomycetes</taxon>
        <taxon>Pseudonocardiales</taxon>
        <taxon>Pseudonocardiaceae</taxon>
        <taxon>Lentzea</taxon>
    </lineage>
</organism>
<dbReference type="InterPro" id="IPR013762">
    <property type="entry name" value="Integrase-like_cat_sf"/>
</dbReference>
<reference evidence="5" key="1">
    <citation type="journal article" date="2019" name="Int. J. Syst. Evol. Microbiol.">
        <title>The Global Catalogue of Microorganisms (GCM) 10K type strain sequencing project: providing services to taxonomists for standard genome sequencing and annotation.</title>
        <authorList>
            <consortium name="The Broad Institute Genomics Platform"/>
            <consortium name="The Broad Institute Genome Sequencing Center for Infectious Disease"/>
            <person name="Wu L."/>
            <person name="Ma J."/>
        </authorList>
    </citation>
    <scope>NUCLEOTIDE SEQUENCE [LARGE SCALE GENOMIC DNA]</scope>
    <source>
        <strain evidence="5">JCM 3296</strain>
    </source>
</reference>
<dbReference type="InterPro" id="IPR010998">
    <property type="entry name" value="Integrase_recombinase_N"/>
</dbReference>
<protein>
    <recommendedName>
        <fullName evidence="3">Tyr recombinase domain-containing protein</fullName>
    </recommendedName>
</protein>
<feature type="domain" description="Tyr recombinase" evidence="3">
    <location>
        <begin position="165"/>
        <end position="369"/>
    </location>
</feature>
<dbReference type="Proteomes" id="UP000649573">
    <property type="component" value="Unassembled WGS sequence"/>
</dbReference>
<dbReference type="PANTHER" id="PTHR30349:SF81">
    <property type="entry name" value="TYROSINE RECOMBINASE XERC"/>
    <property type="match status" value="1"/>
</dbReference>
<dbReference type="RefSeq" id="WP_189251578.1">
    <property type="nucleotide sequence ID" value="NZ_BMRE01000001.1"/>
</dbReference>
<keyword evidence="5" id="KW-1185">Reference proteome</keyword>
<evidence type="ECO:0000313" key="4">
    <source>
        <dbReference type="EMBL" id="GGU14139.1"/>
    </source>
</evidence>
<dbReference type="InterPro" id="IPR002104">
    <property type="entry name" value="Integrase_catalytic"/>
</dbReference>
<dbReference type="Pfam" id="PF00589">
    <property type="entry name" value="Phage_integrase"/>
    <property type="match status" value="1"/>
</dbReference>
<evidence type="ECO:0000256" key="1">
    <source>
        <dbReference type="ARBA" id="ARBA00023125"/>
    </source>
</evidence>
<dbReference type="EMBL" id="BMRE01000001">
    <property type="protein sequence ID" value="GGU14139.1"/>
    <property type="molecule type" value="Genomic_DNA"/>
</dbReference>
<evidence type="ECO:0000256" key="2">
    <source>
        <dbReference type="ARBA" id="ARBA00023172"/>
    </source>
</evidence>
<dbReference type="InterPro" id="IPR011010">
    <property type="entry name" value="DNA_brk_join_enz"/>
</dbReference>
<dbReference type="Gene3D" id="1.10.443.10">
    <property type="entry name" value="Intergrase catalytic core"/>
    <property type="match status" value="1"/>
</dbReference>
<keyword evidence="1" id="KW-0238">DNA-binding</keyword>
<dbReference type="PROSITE" id="PS51898">
    <property type="entry name" value="TYR_RECOMBINASE"/>
    <property type="match status" value="1"/>
</dbReference>
<evidence type="ECO:0000313" key="5">
    <source>
        <dbReference type="Proteomes" id="UP000649573"/>
    </source>
</evidence>